<feature type="compositionally biased region" description="Pro residues" evidence="5">
    <location>
        <begin position="576"/>
        <end position="587"/>
    </location>
</feature>
<dbReference type="GO" id="GO:0004197">
    <property type="term" value="F:cysteine-type endopeptidase activity"/>
    <property type="evidence" value="ECO:0007669"/>
    <property type="project" value="InterPro"/>
</dbReference>
<dbReference type="Gene3D" id="1.10.510.10">
    <property type="entry name" value="Transferase(Phosphotransferase) domain 1"/>
    <property type="match status" value="1"/>
</dbReference>
<dbReference type="KEGG" id="sact:DMT42_14535"/>
<keyword evidence="2" id="KW-0547">Nucleotide-binding</keyword>
<evidence type="ECO:0000256" key="2">
    <source>
        <dbReference type="ARBA" id="ARBA00022741"/>
    </source>
</evidence>
<evidence type="ECO:0000256" key="1">
    <source>
        <dbReference type="ARBA" id="ARBA00022679"/>
    </source>
</evidence>
<dbReference type="GO" id="GO:0004674">
    <property type="term" value="F:protein serine/threonine kinase activity"/>
    <property type="evidence" value="ECO:0007669"/>
    <property type="project" value="TreeGrafter"/>
</dbReference>
<dbReference type="Gene3D" id="3.40.50.1460">
    <property type="match status" value="1"/>
</dbReference>
<dbReference type="InterPro" id="IPR000719">
    <property type="entry name" value="Prot_kinase_dom"/>
</dbReference>
<proteinExistence type="predicted"/>
<organism evidence="7 8">
    <name type="scientific">Streptomyces actuosus</name>
    <dbReference type="NCBI Taxonomy" id="1885"/>
    <lineage>
        <taxon>Bacteria</taxon>
        <taxon>Bacillati</taxon>
        <taxon>Actinomycetota</taxon>
        <taxon>Actinomycetes</taxon>
        <taxon>Kitasatosporales</taxon>
        <taxon>Streptomycetaceae</taxon>
        <taxon>Streptomyces</taxon>
    </lineage>
</organism>
<dbReference type="EMBL" id="CP029788">
    <property type="protein sequence ID" value="AWT43414.1"/>
    <property type="molecule type" value="Genomic_DNA"/>
</dbReference>
<evidence type="ECO:0000313" key="7">
    <source>
        <dbReference type="EMBL" id="AWT43414.1"/>
    </source>
</evidence>
<dbReference type="AlphaFoldDB" id="A0A2U9P2B3"/>
<keyword evidence="1" id="KW-0808">Transferase</keyword>
<keyword evidence="8" id="KW-1185">Reference proteome</keyword>
<sequence length="914" mass="97701">MSPRDDIDFGRSRAILLGTSDYRAGFEGRRPMPAALRSLREMRRLLTGPGEWPPARITTFKNKQGSGRTLQSIAALLDDVEDVLLFYYVGHGQPLVAGNGRFDLGLALTDTSEDAAQRALTSLRFRDLREQIEGSRARIKIVVLDCCCAGIATRFAEPASHLTDHADQATPVRGAGTYIWAACGHTQRTFFEDGPEGLTYFTKYLAEAVRAARAEQTLGATVANLHDDVRRRLREASIQNATVPPVPDLLYSGRPDQFLFVRGQAGGEEFHFESLKAGDPHRIGPYVLQARLGTGGAGQVYLAFTPGGQPVAVKVLKPELGQDPEFAGRFAREVRVAQDVRSSDVARLISADPQAAQPWLASTYVCGPSLLELVREAGPLPDREVMLIASGIARALQAIHDAGAVHRDLKPANVMLDETGPKVIDFGIAKSVSRTLITRTNVHLGTPAYRSPEQALGRKEITSQSDVFTLGSTVYFLATGEDVFAAEDLMGTINLIAREEPDLGALSPQVRDLVARCLAKDPAERPTPAEVVELCAAAAGPVTPGAYLPIEKAAPAIHARNQALRRLMQSADVRRTPPPPPPPPSPGGPADDDPGSVVGNRQPPGPTGGTSGRGVLGAVLALVCVVLLIWIPAHFAGGSDDDKAGGTVTPTPSVYSTFPEPDPYEEGEPADDPTPDEPSDTPSPTPSPSPTNPIATVEEGDCLTMDGTYDEPDYRETDCTDGVFKVLAAFSGTTDRGECAGFTEADVVTTSAGLRRVVCLSYQGGSAYHARPGHCVYGPNAKGSNWTRQSCVTGNFTVKARLTGTSDTARCRSYSGVEQTLTSTTRWSELNVVQCLAMNFPNAAGRAPVGSCLLMTGSGQNTDYQAASCGQANVMVTGRVSRYYDTAYCGSYGWTTWRSGDFPAIAYTVCFKRI</sequence>
<evidence type="ECO:0000256" key="5">
    <source>
        <dbReference type="SAM" id="MobiDB-lite"/>
    </source>
</evidence>
<gene>
    <name evidence="7" type="ORF">DMT42_14535</name>
</gene>
<feature type="region of interest" description="Disordered" evidence="5">
    <location>
        <begin position="638"/>
        <end position="709"/>
    </location>
</feature>
<evidence type="ECO:0000256" key="4">
    <source>
        <dbReference type="ARBA" id="ARBA00022840"/>
    </source>
</evidence>
<dbReference type="Pfam" id="PF00069">
    <property type="entry name" value="Pkinase"/>
    <property type="match status" value="1"/>
</dbReference>
<dbReference type="Proteomes" id="UP000247634">
    <property type="component" value="Chromosome"/>
</dbReference>
<evidence type="ECO:0000256" key="3">
    <source>
        <dbReference type="ARBA" id="ARBA00022777"/>
    </source>
</evidence>
<evidence type="ECO:0000259" key="6">
    <source>
        <dbReference type="PROSITE" id="PS50011"/>
    </source>
</evidence>
<feature type="domain" description="Protein kinase" evidence="6">
    <location>
        <begin position="286"/>
        <end position="548"/>
    </location>
</feature>
<accession>A0A2U9P2B3</accession>
<protein>
    <recommendedName>
        <fullName evidence="6">Protein kinase domain-containing protein</fullName>
    </recommendedName>
</protein>
<feature type="compositionally biased region" description="Pro residues" evidence="5">
    <location>
        <begin position="681"/>
        <end position="691"/>
    </location>
</feature>
<dbReference type="Gene3D" id="3.30.200.20">
    <property type="entry name" value="Phosphorylase Kinase, domain 1"/>
    <property type="match status" value="1"/>
</dbReference>
<feature type="region of interest" description="Disordered" evidence="5">
    <location>
        <begin position="572"/>
        <end position="613"/>
    </location>
</feature>
<dbReference type="PROSITE" id="PS50011">
    <property type="entry name" value="PROTEIN_KINASE_DOM"/>
    <property type="match status" value="1"/>
</dbReference>
<dbReference type="Pfam" id="PF00656">
    <property type="entry name" value="Peptidase_C14"/>
    <property type="match status" value="1"/>
</dbReference>
<dbReference type="PANTHER" id="PTHR43289:SF34">
    <property type="entry name" value="SERINE_THREONINE-PROTEIN KINASE YBDM-RELATED"/>
    <property type="match status" value="1"/>
</dbReference>
<dbReference type="SMART" id="SM00220">
    <property type="entry name" value="S_TKc"/>
    <property type="match status" value="1"/>
</dbReference>
<dbReference type="OrthoDB" id="3700382at2"/>
<evidence type="ECO:0000313" key="8">
    <source>
        <dbReference type="Proteomes" id="UP000247634"/>
    </source>
</evidence>
<dbReference type="GO" id="GO:0006508">
    <property type="term" value="P:proteolysis"/>
    <property type="evidence" value="ECO:0007669"/>
    <property type="project" value="InterPro"/>
</dbReference>
<dbReference type="NCBIfam" id="NF047832">
    <property type="entry name" value="caspase_w_EACC1"/>
    <property type="match status" value="1"/>
</dbReference>
<dbReference type="CDD" id="cd14014">
    <property type="entry name" value="STKc_PknB_like"/>
    <property type="match status" value="1"/>
</dbReference>
<dbReference type="InterPro" id="IPR011600">
    <property type="entry name" value="Pept_C14_caspase"/>
</dbReference>
<keyword evidence="3" id="KW-0418">Kinase</keyword>
<dbReference type="RefSeq" id="WP_110628332.1">
    <property type="nucleotide sequence ID" value="NZ_CP029788.1"/>
</dbReference>
<name>A0A2U9P2B3_STRAS</name>
<reference evidence="7 8" key="1">
    <citation type="submission" date="2018-06" db="EMBL/GenBank/DDBJ databases">
        <title>The complete genome sequence of a nosiheptide producer Streptomyces actuosus ATCC 25421: deducing the ability of producing a new class III lantibiotics.</title>
        <authorList>
            <person name="Liu W."/>
            <person name="Sun F."/>
            <person name="Hu Y."/>
        </authorList>
    </citation>
    <scope>NUCLEOTIDE SEQUENCE [LARGE SCALE GENOMIC DNA]</scope>
    <source>
        <strain evidence="7 8">ATCC 25421</strain>
    </source>
</reference>
<dbReference type="SUPFAM" id="SSF56112">
    <property type="entry name" value="Protein kinase-like (PK-like)"/>
    <property type="match status" value="1"/>
</dbReference>
<dbReference type="InterPro" id="IPR011009">
    <property type="entry name" value="Kinase-like_dom_sf"/>
</dbReference>
<dbReference type="PANTHER" id="PTHR43289">
    <property type="entry name" value="MITOGEN-ACTIVATED PROTEIN KINASE KINASE KINASE 20-RELATED"/>
    <property type="match status" value="1"/>
</dbReference>
<keyword evidence="4" id="KW-0067">ATP-binding</keyword>
<feature type="compositionally biased region" description="Acidic residues" evidence="5">
    <location>
        <begin position="662"/>
        <end position="679"/>
    </location>
</feature>
<dbReference type="GO" id="GO:0005524">
    <property type="term" value="F:ATP binding"/>
    <property type="evidence" value="ECO:0007669"/>
    <property type="project" value="UniProtKB-KW"/>
</dbReference>